<organism evidence="2 3">
    <name type="scientific">Heyndrickxia acidicola</name>
    <dbReference type="NCBI Taxonomy" id="209389"/>
    <lineage>
        <taxon>Bacteria</taxon>
        <taxon>Bacillati</taxon>
        <taxon>Bacillota</taxon>
        <taxon>Bacilli</taxon>
        <taxon>Bacillales</taxon>
        <taxon>Bacillaceae</taxon>
        <taxon>Heyndrickxia</taxon>
    </lineage>
</organism>
<dbReference type="SUPFAM" id="SSF54593">
    <property type="entry name" value="Glyoxalase/Bleomycin resistance protein/Dihydroxybiphenyl dioxygenase"/>
    <property type="match status" value="1"/>
</dbReference>
<dbReference type="PROSITE" id="PS51819">
    <property type="entry name" value="VOC"/>
    <property type="match status" value="1"/>
</dbReference>
<reference evidence="2 3" key="1">
    <citation type="submission" date="2023-03" db="EMBL/GenBank/DDBJ databases">
        <title>Bacillus Genome Sequencing.</title>
        <authorList>
            <person name="Dunlap C."/>
        </authorList>
    </citation>
    <scope>NUCLEOTIDE SEQUENCE [LARGE SCALE GENOMIC DNA]</scope>
    <source>
        <strain evidence="2 3">B-23453</strain>
    </source>
</reference>
<evidence type="ECO:0000313" key="3">
    <source>
        <dbReference type="Proteomes" id="UP001341444"/>
    </source>
</evidence>
<dbReference type="EMBL" id="JARMAB010000004">
    <property type="protein sequence ID" value="MED1201991.1"/>
    <property type="molecule type" value="Genomic_DNA"/>
</dbReference>
<dbReference type="InterPro" id="IPR029068">
    <property type="entry name" value="Glyas_Bleomycin-R_OHBP_Dase"/>
</dbReference>
<evidence type="ECO:0000259" key="1">
    <source>
        <dbReference type="PROSITE" id="PS51819"/>
    </source>
</evidence>
<dbReference type="Gene3D" id="3.10.180.10">
    <property type="entry name" value="2,3-Dihydroxybiphenyl 1,2-Dioxygenase, domain 1"/>
    <property type="match status" value="1"/>
</dbReference>
<keyword evidence="3" id="KW-1185">Reference proteome</keyword>
<name>A0ABU6MBH5_9BACI</name>
<sequence length="124" mass="14067">MTFSFTGIDHIQVAGPKGCEEEAKRFYSGILGLKELPKPENLRARGGCWFQCGDQEIHVGIEEEFSPAKKAHPGLLVHNLLSLKQTLEEHHIPIKEEPPIQGRIRIHVSDPFGNRLEFLEFLNK</sequence>
<gene>
    <name evidence="2" type="ORF">P4T90_02670</name>
</gene>
<dbReference type="RefSeq" id="WP_066264548.1">
    <property type="nucleotide sequence ID" value="NZ_JARMAB010000004.1"/>
</dbReference>
<comment type="caution">
    <text evidence="2">The sequence shown here is derived from an EMBL/GenBank/DDBJ whole genome shotgun (WGS) entry which is preliminary data.</text>
</comment>
<dbReference type="PANTHER" id="PTHR39175">
    <property type="entry name" value="FAMILY PROTEIN, PUTATIVE (AFU_ORTHOLOGUE AFUA_3G15060)-RELATED"/>
    <property type="match status" value="1"/>
</dbReference>
<accession>A0ABU6MBH5</accession>
<feature type="domain" description="VOC" evidence="1">
    <location>
        <begin position="7"/>
        <end position="121"/>
    </location>
</feature>
<proteinExistence type="predicted"/>
<dbReference type="Pfam" id="PF00903">
    <property type="entry name" value="Glyoxalase"/>
    <property type="match status" value="1"/>
</dbReference>
<dbReference type="InterPro" id="IPR037523">
    <property type="entry name" value="VOC_core"/>
</dbReference>
<dbReference type="Proteomes" id="UP001341444">
    <property type="component" value="Unassembled WGS sequence"/>
</dbReference>
<protein>
    <submittedName>
        <fullName evidence="2">VOC family protein</fullName>
    </submittedName>
</protein>
<evidence type="ECO:0000313" key="2">
    <source>
        <dbReference type="EMBL" id="MED1201991.1"/>
    </source>
</evidence>
<dbReference type="InterPro" id="IPR004360">
    <property type="entry name" value="Glyas_Fos-R_dOase_dom"/>
</dbReference>
<dbReference type="PANTHER" id="PTHR39175:SF1">
    <property type="entry name" value="FAMILY PROTEIN, PUTATIVE (AFU_ORTHOLOGUE AFUA_3G15060)-RELATED"/>
    <property type="match status" value="1"/>
</dbReference>